<evidence type="ECO:0000313" key="3">
    <source>
        <dbReference type="Proteomes" id="UP001408356"/>
    </source>
</evidence>
<feature type="compositionally biased region" description="Acidic residues" evidence="1">
    <location>
        <begin position="379"/>
        <end position="389"/>
    </location>
</feature>
<reference evidence="2 3" key="1">
    <citation type="journal article" date="2024" name="J. Plant Pathol.">
        <title>Sequence and assembly of the genome of Seiridium unicorne, isolate CBS 538.82, causal agent of cypress canker disease.</title>
        <authorList>
            <person name="Scali E."/>
            <person name="Rocca G.D."/>
            <person name="Danti R."/>
            <person name="Garbelotto M."/>
            <person name="Barberini S."/>
            <person name="Baroncelli R."/>
            <person name="Emiliani G."/>
        </authorList>
    </citation>
    <scope>NUCLEOTIDE SEQUENCE [LARGE SCALE GENOMIC DNA]</scope>
    <source>
        <strain evidence="2 3">BM-138-508</strain>
    </source>
</reference>
<gene>
    <name evidence="2" type="ORF">SUNI508_12636</name>
</gene>
<sequence>MAKHRKPRLANDEGKVKTTGRRNRRQSRAPKQSIPEFDPADTEISSGPPTLAQRFYALPQELQDEIFAWLLVRPVKWDREHRADCPRRSSVSPYQDVRPWYDPFQHTCVSSFLSASAWRHNDTPIWVDPWRSQWAPTPLNPYLCTICYDHRHRPRPFPVTSSQSLPCLCARRDNLHTFLVCKRWYQEAGRVFYSRNTFAFGYAKECCAFLINLPEKWKPYITKISILTLPQPGVNTETAWEDLKNTMIPVDGESGLYETWRQLRKLPALSHLELDALMLTRPDVVRVLRQPALKNLRSIKIAQALPTDPKDYQQYIWSRLARREDVDDSDFVTDIARAITGNRYGWVRWTKNTYANKALAERKRYLKRFRPAPKRDESEKDENDDEGSSAEDSSVSD</sequence>
<accession>A0ABR2VGN2</accession>
<name>A0ABR2VGN2_9PEZI</name>
<comment type="caution">
    <text evidence="2">The sequence shown here is derived from an EMBL/GenBank/DDBJ whole genome shotgun (WGS) entry which is preliminary data.</text>
</comment>
<evidence type="ECO:0000256" key="1">
    <source>
        <dbReference type="SAM" id="MobiDB-lite"/>
    </source>
</evidence>
<dbReference type="EMBL" id="JARVKF010000006">
    <property type="protein sequence ID" value="KAK9426092.1"/>
    <property type="molecule type" value="Genomic_DNA"/>
</dbReference>
<dbReference type="PANTHER" id="PTHR38790">
    <property type="entry name" value="2EXR DOMAIN-CONTAINING PROTEIN-RELATED"/>
    <property type="match status" value="1"/>
</dbReference>
<protein>
    <submittedName>
        <fullName evidence="2">F-box domain-containing protein</fullName>
    </submittedName>
</protein>
<dbReference type="Proteomes" id="UP001408356">
    <property type="component" value="Unassembled WGS sequence"/>
</dbReference>
<keyword evidence="3" id="KW-1185">Reference proteome</keyword>
<organism evidence="2 3">
    <name type="scientific">Seiridium unicorne</name>
    <dbReference type="NCBI Taxonomy" id="138068"/>
    <lineage>
        <taxon>Eukaryota</taxon>
        <taxon>Fungi</taxon>
        <taxon>Dikarya</taxon>
        <taxon>Ascomycota</taxon>
        <taxon>Pezizomycotina</taxon>
        <taxon>Sordariomycetes</taxon>
        <taxon>Xylariomycetidae</taxon>
        <taxon>Amphisphaeriales</taxon>
        <taxon>Sporocadaceae</taxon>
        <taxon>Seiridium</taxon>
    </lineage>
</organism>
<evidence type="ECO:0000313" key="2">
    <source>
        <dbReference type="EMBL" id="KAK9426092.1"/>
    </source>
</evidence>
<feature type="region of interest" description="Disordered" evidence="1">
    <location>
        <begin position="1"/>
        <end position="45"/>
    </location>
</feature>
<feature type="compositionally biased region" description="Basic residues" evidence="1">
    <location>
        <begin position="18"/>
        <end position="28"/>
    </location>
</feature>
<proteinExistence type="predicted"/>
<feature type="region of interest" description="Disordered" evidence="1">
    <location>
        <begin position="370"/>
        <end position="397"/>
    </location>
</feature>